<organism evidence="1 2">
    <name type="scientific">Kribbella soli</name>
    <dbReference type="NCBI Taxonomy" id="1124743"/>
    <lineage>
        <taxon>Bacteria</taxon>
        <taxon>Bacillati</taxon>
        <taxon>Actinomycetota</taxon>
        <taxon>Actinomycetes</taxon>
        <taxon>Propionibacteriales</taxon>
        <taxon>Kribbellaceae</taxon>
        <taxon>Kribbella</taxon>
    </lineage>
</organism>
<dbReference type="EMBL" id="SJJZ01000002">
    <property type="protein sequence ID" value="TCC07653.1"/>
    <property type="molecule type" value="Genomic_DNA"/>
</dbReference>
<sequence length="124" mass="12983">MDWNIDLEGSGLVLMRTANAAAPFNKLATDYGESLAAIMEGLNYDIFALVATAVGEYSEHWAPTLNAAATQVGASLTGLQNALQAYVDGHEEMAMNAQYQASIGYIPELPGSTVTDPNGGDTAV</sequence>
<evidence type="ECO:0000313" key="1">
    <source>
        <dbReference type="EMBL" id="TCC07653.1"/>
    </source>
</evidence>
<gene>
    <name evidence="1" type="ORF">E0H45_16950</name>
</gene>
<dbReference type="Pfam" id="PF20117">
    <property type="entry name" value="DUF6507"/>
    <property type="match status" value="1"/>
</dbReference>
<dbReference type="AlphaFoldDB" id="A0A4R0HBT0"/>
<dbReference type="InterPro" id="IPR045436">
    <property type="entry name" value="DUF6507"/>
</dbReference>
<evidence type="ECO:0000313" key="2">
    <source>
        <dbReference type="Proteomes" id="UP000292346"/>
    </source>
</evidence>
<keyword evidence="2" id="KW-1185">Reference proteome</keyword>
<dbReference type="OrthoDB" id="3828108at2"/>
<accession>A0A4R0HBT0</accession>
<dbReference type="Proteomes" id="UP000292346">
    <property type="component" value="Unassembled WGS sequence"/>
</dbReference>
<protein>
    <submittedName>
        <fullName evidence="1">Uncharacterized protein</fullName>
    </submittedName>
</protein>
<name>A0A4R0HBT0_9ACTN</name>
<dbReference type="RefSeq" id="WP_131338337.1">
    <property type="nucleotide sequence ID" value="NZ_SJJZ01000002.1"/>
</dbReference>
<reference evidence="1 2" key="1">
    <citation type="submission" date="2019-02" db="EMBL/GenBank/DDBJ databases">
        <title>Kribbella capetownensis sp. nov. and Kribbella speibonae sp. nov., isolated from soil.</title>
        <authorList>
            <person name="Curtis S.M."/>
            <person name="Norton I."/>
            <person name="Everest G.J."/>
            <person name="Meyers P.R."/>
        </authorList>
    </citation>
    <scope>NUCLEOTIDE SEQUENCE [LARGE SCALE GENOMIC DNA]</scope>
    <source>
        <strain evidence="1 2">KCTC 29219</strain>
    </source>
</reference>
<comment type="caution">
    <text evidence="1">The sequence shown here is derived from an EMBL/GenBank/DDBJ whole genome shotgun (WGS) entry which is preliminary data.</text>
</comment>
<proteinExistence type="predicted"/>